<dbReference type="PANTHER" id="PTHR40094">
    <property type="entry name" value="ALPHA-2-MACROGLOBULIN HOMOLOG"/>
    <property type="match status" value="1"/>
</dbReference>
<dbReference type="InterPro" id="IPR041246">
    <property type="entry name" value="Bact_MG10"/>
</dbReference>
<reference evidence="6 7" key="1">
    <citation type="submission" date="2015-11" db="EMBL/GenBank/DDBJ databases">
        <title>Genomic analysis of 38 Legionella species identifies large and diverse effector repertoires.</title>
        <authorList>
            <person name="Burstein D."/>
            <person name="Amaro F."/>
            <person name="Zusman T."/>
            <person name="Lifshitz Z."/>
            <person name="Cohen O."/>
            <person name="Gilbert J.A."/>
            <person name="Pupko T."/>
            <person name="Shuman H.A."/>
            <person name="Segal G."/>
        </authorList>
    </citation>
    <scope>NUCLEOTIDE SEQUENCE [LARGE SCALE GENOMIC DNA]</scope>
    <source>
        <strain evidence="6 7">ATCC 49508</strain>
    </source>
</reference>
<dbReference type="Pfam" id="PF17972">
    <property type="entry name" value="bMG5"/>
    <property type="match status" value="1"/>
</dbReference>
<protein>
    <recommendedName>
        <fullName evidence="8">Alpha-2-macroglobulin</fullName>
    </recommendedName>
</protein>
<comment type="similarity">
    <text evidence="1">Belongs to the protease inhibitor I39 (alpha-2-macroglobulin) family. Bacterial alpha-2-macroglobulin subfamily.</text>
</comment>
<keyword evidence="2" id="KW-0732">Signal</keyword>
<dbReference type="Gene3D" id="2.60.40.3710">
    <property type="match status" value="1"/>
</dbReference>
<keyword evidence="3" id="KW-0812">Transmembrane</keyword>
<dbReference type="InterPro" id="IPR021868">
    <property type="entry name" value="Alpha_2_Macroglob_MG3"/>
</dbReference>
<evidence type="ECO:0000313" key="6">
    <source>
        <dbReference type="EMBL" id="KTD76983.1"/>
    </source>
</evidence>
<dbReference type="InterPro" id="IPR041203">
    <property type="entry name" value="Bact_A2M_MG5"/>
</dbReference>
<dbReference type="Gene3D" id="2.60.40.1930">
    <property type="match status" value="1"/>
</dbReference>
<feature type="transmembrane region" description="Helical" evidence="3">
    <location>
        <begin position="45"/>
        <end position="67"/>
    </location>
</feature>
<evidence type="ECO:0000256" key="1">
    <source>
        <dbReference type="ARBA" id="ARBA00010556"/>
    </source>
</evidence>
<dbReference type="CDD" id="cd02891">
    <property type="entry name" value="A2M_like"/>
    <property type="match status" value="1"/>
</dbReference>
<dbReference type="STRING" id="45076.Lwor_2208"/>
<dbReference type="SUPFAM" id="SSF48239">
    <property type="entry name" value="Terpenoid cyclases/Protein prenyltransferases"/>
    <property type="match status" value="1"/>
</dbReference>
<dbReference type="InterPro" id="IPR001599">
    <property type="entry name" value="Macroglobln_a2"/>
</dbReference>
<feature type="domain" description="Alpha-2-macroglobulin bait region" evidence="4">
    <location>
        <begin position="1057"/>
        <end position="1196"/>
    </location>
</feature>
<evidence type="ECO:0000259" key="4">
    <source>
        <dbReference type="SMART" id="SM01359"/>
    </source>
</evidence>
<keyword evidence="7" id="KW-1185">Reference proteome</keyword>
<dbReference type="Pfam" id="PF11974">
    <property type="entry name" value="bMG3"/>
    <property type="match status" value="1"/>
</dbReference>
<dbReference type="InterPro" id="IPR041462">
    <property type="entry name" value="Bact_A2M_MG6"/>
</dbReference>
<dbReference type="InterPro" id="IPR051802">
    <property type="entry name" value="YfhM-like"/>
</dbReference>
<dbReference type="GO" id="GO:0004866">
    <property type="term" value="F:endopeptidase inhibitor activity"/>
    <property type="evidence" value="ECO:0007669"/>
    <property type="project" value="InterPro"/>
</dbReference>
<dbReference type="EMBL" id="LNZC01000027">
    <property type="protein sequence ID" value="KTD76983.1"/>
    <property type="molecule type" value="Genomic_DNA"/>
</dbReference>
<dbReference type="RefSeq" id="WP_058493967.1">
    <property type="nucleotide sequence ID" value="NZ_CBCRUR010000008.1"/>
</dbReference>
<organism evidence="6 7">
    <name type="scientific">Legionella worsleiensis</name>
    <dbReference type="NCBI Taxonomy" id="45076"/>
    <lineage>
        <taxon>Bacteria</taxon>
        <taxon>Pseudomonadati</taxon>
        <taxon>Pseudomonadota</taxon>
        <taxon>Gammaproteobacteria</taxon>
        <taxon>Legionellales</taxon>
        <taxon>Legionellaceae</taxon>
        <taxon>Legionella</taxon>
    </lineage>
</organism>
<dbReference type="Pfam" id="PF17973">
    <property type="entry name" value="bMG10"/>
    <property type="match status" value="1"/>
</dbReference>
<evidence type="ECO:0000256" key="3">
    <source>
        <dbReference type="SAM" id="Phobius"/>
    </source>
</evidence>
<keyword evidence="3" id="KW-1133">Transmembrane helix</keyword>
<sequence>MNKKPINSIVRFIASIFTSLFGTLNWNSPPWLLKIRQKKQKSPKVFWGLTLILITGICAVCYANYWYKTQFQPIYTSASIKTPDISKKENDFIPENLIIDFGIRTNAFNFQSVAPINMIGKTVTEGITINPAIAGEWMWESDSQLIFKPSQDWPAGQEYTIHFAQTFFAPGTKMEHYDVSFSTKPFAATLSDLRLYQDPVNSEHRTIEATVQFNFPVNPETLEKNTSVILQDTQQGTAQSVGRPIKFTYTLDEDKRTAYLHSEFIKIKKNTQLVQIILDKKIASSTNSAIIGTQLEYSLVIPDTSNFLKVLTASAEIIKNQQDKAEQVLTIETSLGVNEHEFNKSVHIYLLPLDRPANAIESAKTNYYWQNPGEVTPDILALATPLTKEAIPAEHNYSTLHSFKFVAQPTRFIYIKIDKGMKGFGDFTLKYDYTAVIPVPSFPKEISFLHKGSLLALSGEKKLSVLVRGVTAVKFDFARVLPDNINQLVTQTQGDFNNPYFINPNFSEQNISQIFSETQHFYSTDPSKQEYTALDLSKYLSFDTDTSGPKGLFLLKATEWNTTYNYALDANASRLILITDMGMIVKDNNDGTHDVFISSITQGTPVADATVTILGKNGLPILSRITNDQGRASFPSLKDFVADREPTVYLASLDNDVSFIPFNNYNRQLNFSKFNIGGIYTYNEDSQSLSAFVFSDRGIYRPGDTIHAGMIVKQTYAQSQPAGLPLQATVVDSRGTTVKEERLILNDSGYMELDFTTLATSPTGQYTINLYLVQDEHARNLLGSTSITVSEFQPDRMRIASNLTERNINGWISPDGLKAYVSLWNLYGAPATDRTIKAKILLTPQEINFSKYPDYRFVDPLFDPKKPPKVFTESLTDKITDDKGEAVFDLNLERYDQAAYKLTFFAEGFEANGGRSVTSQSQALISPLSFFIGYKPDGDLSFIKYESKRTIQYIAINPELTQEEVNDLKIQLISLHPVTTLVKKADGTYQYQSIIQSSVIKTEPFAISEQGTNYSLPTQQIGDYSLNVLDKENNILSQVKFTVAGSSQTPLARNAELSIKLNKDQYLANEDIEIQITSPYTGSGLITIERDKVYATQWFKTETPNSVQTIRIPADFQGNGYVNIAFVRDWDSPELFISPLSYGVVPFTVNHDDHDIKIKLDTPKVVKPGETLNIDYRTDKTGKIIVYAVDEGILQVGKYVTPNPLSFFFQKHALQVFTQQTVDQILPKFIQDREYSAAGGDDGEADLASRLNPFKRKNELPVVYWSGILDTDENIHHVSFKVPNYFNGSIKVMAVAVSNDSVGAADTSAEVRGDFIISPNVPTFVAPGDEFEISSSVANNIKNSGDHTPITVRVTPSPELEIIGEAEHTLEIRESHEQLVRFKVRAKSLLGAAKVTFVASAGDKTSTMNATLSVRPATPFFTQIQSGQSQNAKQTLDISQSLYPEYRTVDATVSTSPLIMVFGLKTYLDNYPYGCTEQLTSKALPLLAMNGKSWFNTNYDEINKGINSAIQMLSQRQMSNGGFSYWPDLMDNQGNNFSSVYAMHFLTEAKNQGINVPKEMFYSGINYLTELASRNVSTMDEARIQAYAIYILTRNEIVTTNYLANLQLYLQKDSTQAWKKDITAAYIAGSYQLLKSYNDASRLISQYSIHNNTYDNDFYNSAIADAQYYYIVAKHFPNLLPKIGNKLLMELVQAISSESINTVLSGYASLAVAAYPDGDSNDPSALTLSKVLLNNQTQLVPAEQTNYQNLSVDTNIKQINISNPKQLNYFYQLVQSGFDKTLSSSPTSQGIEIFREYRDDKGNVIQSTSMGNEIEVHIQIRALDNSYYTNIVIEDLLPGGFEVVRDSVKTDTMNFVDAREDRVNYFGSLDTTTKEIVYKIKAISAGTYTVPPAFAESMYNPRIKAQGTAAKITVTQ</sequence>
<dbReference type="InterPro" id="IPR008930">
    <property type="entry name" value="Terpenoid_cyclase/PrenylTrfase"/>
</dbReference>
<gene>
    <name evidence="6" type="ORF">Lwor_2208</name>
</gene>
<evidence type="ECO:0008006" key="8">
    <source>
        <dbReference type="Google" id="ProtNLM"/>
    </source>
</evidence>
<feature type="domain" description="Alpha-2-macroglobulin" evidence="5">
    <location>
        <begin position="1262"/>
        <end position="1356"/>
    </location>
</feature>
<dbReference type="OrthoDB" id="9767116at2"/>
<proteinExistence type="inferred from homology"/>
<dbReference type="PANTHER" id="PTHR40094:SF1">
    <property type="entry name" value="UBIQUITIN DOMAIN-CONTAINING PROTEIN"/>
    <property type="match status" value="1"/>
</dbReference>
<dbReference type="Pfam" id="PF01835">
    <property type="entry name" value="MG2"/>
    <property type="match status" value="1"/>
</dbReference>
<dbReference type="Gene3D" id="1.50.10.20">
    <property type="match status" value="1"/>
</dbReference>
<name>A0A0W1A6H4_9GAMM</name>
<keyword evidence="3" id="KW-0472">Membrane</keyword>
<evidence type="ECO:0000259" key="5">
    <source>
        <dbReference type="SMART" id="SM01360"/>
    </source>
</evidence>
<dbReference type="InterPro" id="IPR002890">
    <property type="entry name" value="MG2"/>
</dbReference>
<accession>A0A0W1A6H4</accession>
<evidence type="ECO:0000313" key="7">
    <source>
        <dbReference type="Proteomes" id="UP000054662"/>
    </source>
</evidence>
<evidence type="ECO:0000256" key="2">
    <source>
        <dbReference type="ARBA" id="ARBA00022729"/>
    </source>
</evidence>
<dbReference type="Proteomes" id="UP000054662">
    <property type="component" value="Unassembled WGS sequence"/>
</dbReference>
<dbReference type="PATRIC" id="fig|45076.6.peg.2419"/>
<dbReference type="Pfam" id="PF07703">
    <property type="entry name" value="A2M_BRD"/>
    <property type="match status" value="1"/>
</dbReference>
<feature type="transmembrane region" description="Helical" evidence="3">
    <location>
        <begin position="6"/>
        <end position="24"/>
    </location>
</feature>
<dbReference type="Pfam" id="PF00207">
    <property type="entry name" value="A2M"/>
    <property type="match status" value="1"/>
</dbReference>
<dbReference type="SMART" id="SM01360">
    <property type="entry name" value="A2M"/>
    <property type="match status" value="1"/>
</dbReference>
<dbReference type="Pfam" id="PF17962">
    <property type="entry name" value="bMG6"/>
    <property type="match status" value="1"/>
</dbReference>
<comment type="caution">
    <text evidence="6">The sequence shown here is derived from an EMBL/GenBank/DDBJ whole genome shotgun (WGS) entry which is preliminary data.</text>
</comment>
<dbReference type="InterPro" id="IPR011625">
    <property type="entry name" value="A2M_N_BRD"/>
</dbReference>
<dbReference type="SMART" id="SM01359">
    <property type="entry name" value="A2M_N_2"/>
    <property type="match status" value="1"/>
</dbReference>